<evidence type="ECO:0000256" key="6">
    <source>
        <dbReference type="RuleBase" id="RU369006"/>
    </source>
</evidence>
<evidence type="ECO:0000256" key="2">
    <source>
        <dbReference type="ARBA" id="ARBA00022525"/>
    </source>
</evidence>
<dbReference type="Pfam" id="PF19429">
    <property type="entry name" value="EVA_Class_A"/>
    <property type="match status" value="1"/>
</dbReference>
<feature type="chain" id="PRO_5002213066" description="Evasin" evidence="7">
    <location>
        <begin position="20"/>
        <end position="123"/>
    </location>
</feature>
<evidence type="ECO:0000256" key="7">
    <source>
        <dbReference type="SAM" id="SignalP"/>
    </source>
</evidence>
<evidence type="ECO:0000256" key="4">
    <source>
        <dbReference type="ARBA" id="ARBA00023157"/>
    </source>
</evidence>
<name>A0A0C9SEV9_AMBAM</name>
<accession>A0A0C9SEV9</accession>
<evidence type="ECO:0000256" key="1">
    <source>
        <dbReference type="ARBA" id="ARBA00004613"/>
    </source>
</evidence>
<dbReference type="GO" id="GO:0019957">
    <property type="term" value="F:C-C chemokine binding"/>
    <property type="evidence" value="ECO:0007669"/>
    <property type="project" value="InterPro"/>
</dbReference>
<evidence type="ECO:0000313" key="8">
    <source>
        <dbReference type="EMBL" id="JAG91988.1"/>
    </source>
</evidence>
<proteinExistence type="evidence at transcript level"/>
<feature type="signal peptide" evidence="7">
    <location>
        <begin position="1"/>
        <end position="19"/>
    </location>
</feature>
<dbReference type="GO" id="GO:0005576">
    <property type="term" value="C:extracellular region"/>
    <property type="evidence" value="ECO:0007669"/>
    <property type="project" value="UniProtKB-SubCell"/>
</dbReference>
<sequence length="123" mass="13584">MSLILAFCCLLAWFTFTQRVSTELALREGFSIYSLDTDGGERPVGCIYTYTNGEEFKQGVGPCELEECIQITDEAYRAMKPGAYYSCPLGLCRSSDCKASGLTLKCWKPETASVTARHLGQGR</sequence>
<keyword evidence="3 6" id="KW-0732">Signal</keyword>
<organism evidence="8">
    <name type="scientific">Amblyomma americanum</name>
    <name type="common">Lone star tick</name>
    <dbReference type="NCBI Taxonomy" id="6943"/>
    <lineage>
        <taxon>Eukaryota</taxon>
        <taxon>Metazoa</taxon>
        <taxon>Ecdysozoa</taxon>
        <taxon>Arthropoda</taxon>
        <taxon>Chelicerata</taxon>
        <taxon>Arachnida</taxon>
        <taxon>Acari</taxon>
        <taxon>Parasitiformes</taxon>
        <taxon>Ixodida</taxon>
        <taxon>Ixodoidea</taxon>
        <taxon>Ixodidae</taxon>
        <taxon>Amblyomminae</taxon>
        <taxon>Amblyomma</taxon>
    </lineage>
</organism>
<dbReference type="EMBL" id="GBZX01000752">
    <property type="protein sequence ID" value="JAG91988.1"/>
    <property type="molecule type" value="mRNA"/>
</dbReference>
<reference evidence="8" key="1">
    <citation type="journal article" date="2015" name="PLoS ONE">
        <title>An Insight into the Sialome of the Lone Star Tick, Amblyomma americanum, with a Glimpse on Its Time Dependent Gene Expression.</title>
        <authorList>
            <person name="Karim S."/>
            <person name="Ribeiro J.M."/>
        </authorList>
    </citation>
    <scope>NUCLEOTIDE SEQUENCE</scope>
    <source>
        <tissue evidence="8">Salivary gland</tissue>
    </source>
</reference>
<keyword evidence="4 6" id="KW-1015">Disulfide bond</keyword>
<dbReference type="AlphaFoldDB" id="A0A0C9SEV9"/>
<evidence type="ECO:0000256" key="5">
    <source>
        <dbReference type="ARBA" id="ARBA00023180"/>
    </source>
</evidence>
<dbReference type="InterPro" id="IPR045797">
    <property type="entry name" value="EVA_Class_A"/>
</dbReference>
<comment type="function">
    <text evidence="6">Salivary chemokine-binding protein which binds to host chemokines.</text>
</comment>
<dbReference type="Gene3D" id="2.30.130.100">
    <property type="match status" value="1"/>
</dbReference>
<protein>
    <recommendedName>
        <fullName evidence="6">Evasin</fullName>
    </recommendedName>
</protein>
<comment type="subcellular location">
    <subcellularLocation>
        <location evidence="1 6">Secreted</location>
    </subcellularLocation>
</comment>
<keyword evidence="5 6" id="KW-0325">Glycoprotein</keyword>
<keyword evidence="2 6" id="KW-0964">Secreted</keyword>
<evidence type="ECO:0000256" key="3">
    <source>
        <dbReference type="ARBA" id="ARBA00022729"/>
    </source>
</evidence>